<dbReference type="AlphaFoldDB" id="A0A200R5G3"/>
<dbReference type="InParanoid" id="A0A200R5G3"/>
<organism evidence="2 3">
    <name type="scientific">Macleaya cordata</name>
    <name type="common">Five-seeded plume-poppy</name>
    <name type="synonym">Bocconia cordata</name>
    <dbReference type="NCBI Taxonomy" id="56857"/>
    <lineage>
        <taxon>Eukaryota</taxon>
        <taxon>Viridiplantae</taxon>
        <taxon>Streptophyta</taxon>
        <taxon>Embryophyta</taxon>
        <taxon>Tracheophyta</taxon>
        <taxon>Spermatophyta</taxon>
        <taxon>Magnoliopsida</taxon>
        <taxon>Ranunculales</taxon>
        <taxon>Papaveraceae</taxon>
        <taxon>Papaveroideae</taxon>
        <taxon>Macleaya</taxon>
    </lineage>
</organism>
<gene>
    <name evidence="2" type="ORF">BVC80_1835g355</name>
</gene>
<evidence type="ECO:0000313" key="2">
    <source>
        <dbReference type="EMBL" id="OVA17952.1"/>
    </source>
</evidence>
<name>A0A200R5G3_MACCD</name>
<comment type="caution">
    <text evidence="2">The sequence shown here is derived from an EMBL/GenBank/DDBJ whole genome shotgun (WGS) entry which is preliminary data.</text>
</comment>
<sequence>MKDNKKTFIGFIGSSPSSSSSSSSSSSGGGGGGGGGAAANNNSLNITSCSVKAAVIIRKQQQNSSTPYHHNQDLHRIHRLKQYFLYSKLKSLLPAAAGASSSSSPPFTQQLGIMSTDHEGSGASATEMELLEPHECLVDDQRDYSDDEIIINIPPSCNSTTTTTVIDHHHHEKKVDDDDDDDGDGAGWGNWGNVEYEREDEEDEESKASRPFKPSIKILRMEDSIQISSIVQKDISLTSTLFGVLEEEKLDILFENQYRTETKVAHTIQVRVKPGYDVDALEKKLRTWAGYST</sequence>
<dbReference type="OrthoDB" id="1918961at2759"/>
<dbReference type="OMA" id="QYFLYSK"/>
<feature type="region of interest" description="Disordered" evidence="1">
    <location>
        <begin position="1"/>
        <end position="36"/>
    </location>
</feature>
<dbReference type="Proteomes" id="UP000195402">
    <property type="component" value="Unassembled WGS sequence"/>
</dbReference>
<protein>
    <submittedName>
        <fullName evidence="2">Uncharacterized protein</fullName>
    </submittedName>
</protein>
<evidence type="ECO:0000313" key="3">
    <source>
        <dbReference type="Proteomes" id="UP000195402"/>
    </source>
</evidence>
<feature type="compositionally biased region" description="Gly residues" evidence="1">
    <location>
        <begin position="27"/>
        <end position="36"/>
    </location>
</feature>
<accession>A0A200R5G3</accession>
<dbReference type="EMBL" id="MVGT01000437">
    <property type="protein sequence ID" value="OVA17952.1"/>
    <property type="molecule type" value="Genomic_DNA"/>
</dbReference>
<proteinExistence type="predicted"/>
<feature type="region of interest" description="Disordered" evidence="1">
    <location>
        <begin position="170"/>
        <end position="192"/>
    </location>
</feature>
<feature type="compositionally biased region" description="Low complexity" evidence="1">
    <location>
        <begin position="13"/>
        <end position="26"/>
    </location>
</feature>
<evidence type="ECO:0000256" key="1">
    <source>
        <dbReference type="SAM" id="MobiDB-lite"/>
    </source>
</evidence>
<keyword evidence="3" id="KW-1185">Reference proteome</keyword>
<reference evidence="2 3" key="1">
    <citation type="journal article" date="2017" name="Mol. Plant">
        <title>The Genome of Medicinal Plant Macleaya cordata Provides New Insights into Benzylisoquinoline Alkaloids Metabolism.</title>
        <authorList>
            <person name="Liu X."/>
            <person name="Liu Y."/>
            <person name="Huang P."/>
            <person name="Ma Y."/>
            <person name="Qing Z."/>
            <person name="Tang Q."/>
            <person name="Cao H."/>
            <person name="Cheng P."/>
            <person name="Zheng Y."/>
            <person name="Yuan Z."/>
            <person name="Zhou Y."/>
            <person name="Liu J."/>
            <person name="Tang Z."/>
            <person name="Zhuo Y."/>
            <person name="Zhang Y."/>
            <person name="Yu L."/>
            <person name="Huang J."/>
            <person name="Yang P."/>
            <person name="Peng Q."/>
            <person name="Zhang J."/>
            <person name="Jiang W."/>
            <person name="Zhang Z."/>
            <person name="Lin K."/>
            <person name="Ro D.K."/>
            <person name="Chen X."/>
            <person name="Xiong X."/>
            <person name="Shang Y."/>
            <person name="Huang S."/>
            <person name="Zeng J."/>
        </authorList>
    </citation>
    <scope>NUCLEOTIDE SEQUENCE [LARGE SCALE GENOMIC DNA]</scope>
    <source>
        <strain evidence="3">cv. BLH2017</strain>
        <tissue evidence="2">Root</tissue>
    </source>
</reference>